<keyword evidence="1" id="KW-0472">Membrane</keyword>
<sequence length="88" mass="9896">MLHWIADSRSGFVALLMTAFIVAMAIYTLPALMAWSMGSPHRMAITLVDLLLGWTILGWVTALVWAVMSANDGSFDEDLTPRREPWMR</sequence>
<dbReference type="Pfam" id="PF14373">
    <property type="entry name" value="Imm_superinfect"/>
    <property type="match status" value="1"/>
</dbReference>
<organism evidence="2 3">
    <name type="scientific">Acidithiobacillus thiooxidans</name>
    <name type="common">Thiobacillus thiooxidans</name>
    <dbReference type="NCBI Taxonomy" id="930"/>
    <lineage>
        <taxon>Bacteria</taxon>
        <taxon>Pseudomonadati</taxon>
        <taxon>Pseudomonadota</taxon>
        <taxon>Acidithiobacillia</taxon>
        <taxon>Acidithiobacillales</taxon>
        <taxon>Acidithiobacillaceae</taxon>
        <taxon>Acidithiobacillus</taxon>
    </lineage>
</organism>
<keyword evidence="1" id="KW-0812">Transmembrane</keyword>
<name>A0A1C2II02_ACITH</name>
<feature type="transmembrane region" description="Helical" evidence="1">
    <location>
        <begin position="12"/>
        <end position="35"/>
    </location>
</feature>
<dbReference type="InterPro" id="IPR016410">
    <property type="entry name" value="Phage_imm"/>
</dbReference>
<proteinExistence type="predicted"/>
<dbReference type="EMBL" id="LWRY01000012">
    <property type="protein sequence ID" value="OCX75591.1"/>
    <property type="molecule type" value="Genomic_DNA"/>
</dbReference>
<evidence type="ECO:0008006" key="4">
    <source>
        <dbReference type="Google" id="ProtNLM"/>
    </source>
</evidence>
<feature type="transmembrane region" description="Helical" evidence="1">
    <location>
        <begin position="47"/>
        <end position="68"/>
    </location>
</feature>
<comment type="caution">
    <text evidence="2">The sequence shown here is derived from an EMBL/GenBank/DDBJ whole genome shotgun (WGS) entry which is preliminary data.</text>
</comment>
<keyword evidence="1" id="KW-1133">Transmembrane helix</keyword>
<keyword evidence="3" id="KW-1185">Reference proteome</keyword>
<accession>A0A1C2II02</accession>
<evidence type="ECO:0000313" key="3">
    <source>
        <dbReference type="Proteomes" id="UP000095008"/>
    </source>
</evidence>
<gene>
    <name evidence="2" type="ORF">A6M23_02250</name>
</gene>
<reference evidence="2" key="1">
    <citation type="journal article" date="2016" name="Int. J. Mol. Sci.">
        <title>Comparative genomics of the extreme acidophile Acidithiobacillus thiooxidans reveals intraspecific divergence and niche adaptation.</title>
        <authorList>
            <person name="Zhang X."/>
            <person name="Feng X."/>
            <person name="Tao J."/>
            <person name="Ma L."/>
            <person name="Xiao Y."/>
            <person name="Liang Y."/>
            <person name="Liu X."/>
            <person name="Yin H."/>
        </authorList>
    </citation>
    <scope>NUCLEOTIDE SEQUENCE [LARGE SCALE GENOMIC DNA]</scope>
    <source>
        <strain evidence="2">DXS-W</strain>
    </source>
</reference>
<evidence type="ECO:0000256" key="1">
    <source>
        <dbReference type="SAM" id="Phobius"/>
    </source>
</evidence>
<dbReference type="OrthoDB" id="9099722at2"/>
<evidence type="ECO:0000313" key="2">
    <source>
        <dbReference type="EMBL" id="OCX75591.1"/>
    </source>
</evidence>
<dbReference type="Proteomes" id="UP000095008">
    <property type="component" value="Unassembled WGS sequence"/>
</dbReference>
<dbReference type="AlphaFoldDB" id="A0A1C2II02"/>
<dbReference type="RefSeq" id="WP_065974786.1">
    <property type="nucleotide sequence ID" value="NZ_LWRY01000012.1"/>
</dbReference>
<protein>
    <recommendedName>
        <fullName evidence="4">Superinfection immunity protein</fullName>
    </recommendedName>
</protein>